<protein>
    <recommendedName>
        <fullName evidence="2">histidine kinase</fullName>
        <ecNumber evidence="2">2.7.13.3</ecNumber>
    </recommendedName>
</protein>
<dbReference type="SUPFAM" id="SSF53850">
    <property type="entry name" value="Periplasmic binding protein-like II"/>
    <property type="match status" value="1"/>
</dbReference>
<evidence type="ECO:0000256" key="1">
    <source>
        <dbReference type="ARBA" id="ARBA00000085"/>
    </source>
</evidence>
<dbReference type="SUPFAM" id="SSF47384">
    <property type="entry name" value="Homodimeric domain of signal transducing histidine kinase"/>
    <property type="match status" value="1"/>
</dbReference>
<dbReference type="Gene3D" id="3.40.50.2300">
    <property type="match status" value="1"/>
</dbReference>
<dbReference type="GO" id="GO:0000155">
    <property type="term" value="F:phosphorelay sensor kinase activity"/>
    <property type="evidence" value="ECO:0007669"/>
    <property type="project" value="InterPro"/>
</dbReference>
<dbReference type="Pfam" id="PF00512">
    <property type="entry name" value="HisKA"/>
    <property type="match status" value="1"/>
</dbReference>
<evidence type="ECO:0000313" key="14">
    <source>
        <dbReference type="Proteomes" id="UP001238179"/>
    </source>
</evidence>
<dbReference type="PROSITE" id="PS50109">
    <property type="entry name" value="HIS_KIN"/>
    <property type="match status" value="1"/>
</dbReference>
<dbReference type="AlphaFoldDB" id="A0AA48K996"/>
<keyword evidence="7" id="KW-0067">ATP-binding</keyword>
<gene>
    <name evidence="13" type="ORF">METEAL_23800</name>
</gene>
<dbReference type="CDD" id="cd00082">
    <property type="entry name" value="HisKA"/>
    <property type="match status" value="1"/>
</dbReference>
<dbReference type="InterPro" id="IPR004358">
    <property type="entry name" value="Sig_transdc_His_kin-like_C"/>
</dbReference>
<dbReference type="SMART" id="SM00388">
    <property type="entry name" value="HisKA"/>
    <property type="match status" value="1"/>
</dbReference>
<keyword evidence="5" id="KW-0547">Nucleotide-binding</keyword>
<reference evidence="14" key="1">
    <citation type="journal article" date="2023" name="Int. J. Syst. Evol. Microbiol.">
        <title>Mesoterricola silvestris gen. nov., sp. nov., Mesoterricola sediminis sp. nov., Geothrix oryzae sp. nov., Geothrix edaphica sp. nov., Geothrix rubra sp. nov., and Geothrix limicola sp. nov., six novel members of Acidobacteriota isolated from soils.</title>
        <authorList>
            <person name="Itoh H."/>
            <person name="Sugisawa Y."/>
            <person name="Mise K."/>
            <person name="Xu Z."/>
            <person name="Kuniyasu M."/>
            <person name="Ushijima N."/>
            <person name="Kawano K."/>
            <person name="Kobayashi E."/>
            <person name="Shiratori Y."/>
            <person name="Masuda Y."/>
            <person name="Senoo K."/>
        </authorList>
    </citation>
    <scope>NUCLEOTIDE SEQUENCE [LARGE SCALE GENOMIC DNA]</scope>
    <source>
        <strain evidence="14">W79</strain>
    </source>
</reference>
<dbReference type="KEGG" id="msil:METEAL_23800"/>
<dbReference type="EC" id="2.7.13.3" evidence="2"/>
<feature type="modified residue" description="4-aspartylphosphate" evidence="9">
    <location>
        <position position="665"/>
    </location>
</feature>
<evidence type="ECO:0000256" key="9">
    <source>
        <dbReference type="PROSITE-ProRule" id="PRU00169"/>
    </source>
</evidence>
<feature type="domain" description="Histidine kinase" evidence="11">
    <location>
        <begin position="384"/>
        <end position="593"/>
    </location>
</feature>
<keyword evidence="6" id="KW-0418">Kinase</keyword>
<dbReference type="SMART" id="SM00387">
    <property type="entry name" value="HATPase_c"/>
    <property type="match status" value="1"/>
</dbReference>
<dbReference type="CDD" id="cd00156">
    <property type="entry name" value="REC"/>
    <property type="match status" value="1"/>
</dbReference>
<dbReference type="InterPro" id="IPR011006">
    <property type="entry name" value="CheY-like_superfamily"/>
</dbReference>
<evidence type="ECO:0000256" key="4">
    <source>
        <dbReference type="ARBA" id="ARBA00022679"/>
    </source>
</evidence>
<proteinExistence type="predicted"/>
<keyword evidence="8" id="KW-0902">Two-component regulatory system</keyword>
<dbReference type="Pfam" id="PF09084">
    <property type="entry name" value="NMT1"/>
    <property type="match status" value="1"/>
</dbReference>
<dbReference type="SMART" id="SM00448">
    <property type="entry name" value="REC"/>
    <property type="match status" value="1"/>
</dbReference>
<comment type="catalytic activity">
    <reaction evidence="1">
        <text>ATP + protein L-histidine = ADP + protein N-phospho-L-histidine.</text>
        <dbReference type="EC" id="2.7.13.3"/>
    </reaction>
</comment>
<feature type="domain" description="Response regulatory" evidence="12">
    <location>
        <begin position="615"/>
        <end position="730"/>
    </location>
</feature>
<evidence type="ECO:0000256" key="10">
    <source>
        <dbReference type="SAM" id="Phobius"/>
    </source>
</evidence>
<name>A0AA48K996_9BACT</name>
<keyword evidence="4" id="KW-0808">Transferase</keyword>
<evidence type="ECO:0000259" key="11">
    <source>
        <dbReference type="PROSITE" id="PS50109"/>
    </source>
</evidence>
<accession>A0AA48K996</accession>
<feature type="transmembrane region" description="Helical" evidence="10">
    <location>
        <begin position="320"/>
        <end position="342"/>
    </location>
</feature>
<dbReference type="InterPro" id="IPR036097">
    <property type="entry name" value="HisK_dim/P_sf"/>
</dbReference>
<dbReference type="GO" id="GO:0005524">
    <property type="term" value="F:ATP binding"/>
    <property type="evidence" value="ECO:0007669"/>
    <property type="project" value="UniProtKB-KW"/>
</dbReference>
<keyword evidence="14" id="KW-1185">Reference proteome</keyword>
<dbReference type="Pfam" id="PF00072">
    <property type="entry name" value="Response_reg"/>
    <property type="match status" value="1"/>
</dbReference>
<evidence type="ECO:0000256" key="3">
    <source>
        <dbReference type="ARBA" id="ARBA00022553"/>
    </source>
</evidence>
<dbReference type="Proteomes" id="UP001238179">
    <property type="component" value="Chromosome"/>
</dbReference>
<dbReference type="PANTHER" id="PTHR43065">
    <property type="entry name" value="SENSOR HISTIDINE KINASE"/>
    <property type="match status" value="1"/>
</dbReference>
<dbReference type="Pfam" id="PF02518">
    <property type="entry name" value="HATPase_c"/>
    <property type="match status" value="1"/>
</dbReference>
<sequence length="730" mass="79449">MIRGIVFMGLCGVLGASPATLDPVTLQLKWHHQFQFAGYYAAVQQGYYRDAGLDVTIREAEPGRDVVQEVVDGRAQYGVGGCSLLMARQAGNPVVVLGVVFQHSPVILMARARSGIATVQDLVGKRVMLEERTDELNAYLRAEGVADSSLIRLKHSFDPGDLVKGRVDCISAYSTNEPYFMKVARQDCIELSPRMGGIDFYGDNLFTSERELRGHPVRTRAFLEASMKGWKYAMAHPEELVDLILARYGQPRGRDYLLFEAQRMVPLLQPGMVEMGYMYRGRWMHIADTYAALGLLPPNFPLDGFLYDPGTPDREKHQRLLLALGGAILLGLVLGGTTLAFFQLNRKLRLEIATRVRAVEEKAGLEAQLHHAQKMKSLGVLAGGIAHDMNNVLAAILGYAESNLETQVPGTRIHRALDTIAKAAVRGGDMVRTLLNFARQRPAEERELDLNLILREEVEILSHTTLAKVQLDLSLDPDLRPVLGDPAALMGAVMNLCVNAVDAMAGQGRLCLRTANLGTDTVEVQVEDEGCGMAREVLEHAQDPFFTTKPQGSGTGLGLTMVYGIVEAHRGTLEIRSEVGRGTCVTLRFPACGLRPAAAPAPPAPAPDAPPSRLEVLVVDDDDLFRGSLLEILEALGHPAAFATRGEEAIALLEGGMRPSVLLLDMNMPGIGGAETLARVRALRPDLPVLIITGRPDQAVLDLVGAHERVSLLPKPFTVAKLQECLGWQA</sequence>
<keyword evidence="10" id="KW-1133">Transmembrane helix</keyword>
<dbReference type="Gene3D" id="3.40.190.10">
    <property type="entry name" value="Periplasmic binding protein-like II"/>
    <property type="match status" value="2"/>
</dbReference>
<dbReference type="RefSeq" id="WP_316411848.1">
    <property type="nucleotide sequence ID" value="NZ_AP027080.1"/>
</dbReference>
<dbReference type="InterPro" id="IPR005467">
    <property type="entry name" value="His_kinase_dom"/>
</dbReference>
<keyword evidence="3 9" id="KW-0597">Phosphoprotein</keyword>
<organism evidence="13 14">
    <name type="scientific">Mesoterricola silvestris</name>
    <dbReference type="NCBI Taxonomy" id="2927979"/>
    <lineage>
        <taxon>Bacteria</taxon>
        <taxon>Pseudomonadati</taxon>
        <taxon>Acidobacteriota</taxon>
        <taxon>Holophagae</taxon>
        <taxon>Holophagales</taxon>
        <taxon>Holophagaceae</taxon>
        <taxon>Mesoterricola</taxon>
    </lineage>
</organism>
<dbReference type="InterPro" id="IPR003661">
    <property type="entry name" value="HisK_dim/P_dom"/>
</dbReference>
<keyword evidence="10" id="KW-0812">Transmembrane</keyword>
<dbReference type="InterPro" id="IPR003594">
    <property type="entry name" value="HATPase_dom"/>
</dbReference>
<keyword evidence="10" id="KW-0472">Membrane</keyword>
<evidence type="ECO:0000256" key="6">
    <source>
        <dbReference type="ARBA" id="ARBA00022777"/>
    </source>
</evidence>
<dbReference type="SUPFAM" id="SSF52172">
    <property type="entry name" value="CheY-like"/>
    <property type="match status" value="1"/>
</dbReference>
<dbReference type="PANTHER" id="PTHR43065:SF46">
    <property type="entry name" value="C4-DICARBOXYLATE TRANSPORT SENSOR PROTEIN DCTB"/>
    <property type="match status" value="1"/>
</dbReference>
<dbReference type="InterPro" id="IPR036890">
    <property type="entry name" value="HATPase_C_sf"/>
</dbReference>
<dbReference type="InterPro" id="IPR001789">
    <property type="entry name" value="Sig_transdc_resp-reg_receiver"/>
</dbReference>
<dbReference type="Gene3D" id="1.10.287.130">
    <property type="match status" value="1"/>
</dbReference>
<evidence type="ECO:0000256" key="5">
    <source>
        <dbReference type="ARBA" id="ARBA00022741"/>
    </source>
</evidence>
<evidence type="ECO:0000256" key="7">
    <source>
        <dbReference type="ARBA" id="ARBA00022840"/>
    </source>
</evidence>
<evidence type="ECO:0000256" key="8">
    <source>
        <dbReference type="ARBA" id="ARBA00023012"/>
    </source>
</evidence>
<evidence type="ECO:0000313" key="13">
    <source>
        <dbReference type="EMBL" id="BDU73206.1"/>
    </source>
</evidence>
<evidence type="ECO:0000256" key="2">
    <source>
        <dbReference type="ARBA" id="ARBA00012438"/>
    </source>
</evidence>
<dbReference type="PRINTS" id="PR00344">
    <property type="entry name" value="BCTRLSENSOR"/>
</dbReference>
<dbReference type="EMBL" id="AP027080">
    <property type="protein sequence ID" value="BDU73206.1"/>
    <property type="molecule type" value="Genomic_DNA"/>
</dbReference>
<dbReference type="Gene3D" id="3.30.565.10">
    <property type="entry name" value="Histidine kinase-like ATPase, C-terminal domain"/>
    <property type="match status" value="1"/>
</dbReference>
<dbReference type="PROSITE" id="PS50110">
    <property type="entry name" value="RESPONSE_REGULATORY"/>
    <property type="match status" value="1"/>
</dbReference>
<dbReference type="SUPFAM" id="SSF55874">
    <property type="entry name" value="ATPase domain of HSP90 chaperone/DNA topoisomerase II/histidine kinase"/>
    <property type="match status" value="1"/>
</dbReference>
<dbReference type="InterPro" id="IPR015168">
    <property type="entry name" value="SsuA/THI5"/>
</dbReference>
<evidence type="ECO:0000259" key="12">
    <source>
        <dbReference type="PROSITE" id="PS50110"/>
    </source>
</evidence>